<dbReference type="InterPro" id="IPR040221">
    <property type="entry name" value="CDCA7/CDA7L"/>
</dbReference>
<comment type="caution">
    <text evidence="12">The sequence shown here is derived from an EMBL/GenBank/DDBJ whole genome shotgun (WGS) entry which is preliminary data.</text>
</comment>
<dbReference type="Pfam" id="PF10497">
    <property type="entry name" value="zf-4CXXC_R1"/>
    <property type="match status" value="1"/>
</dbReference>
<keyword evidence="6" id="KW-0832">Ubl conjugation</keyword>
<dbReference type="EMBL" id="JANBPY010000795">
    <property type="protein sequence ID" value="KAJ1963668.1"/>
    <property type="molecule type" value="Genomic_DNA"/>
</dbReference>
<sequence>MSLESSEDYEAARQRRIEANNAFLLSLGLITPTQPKPQSLARCKTDPTPFPRKRLRSRHSHKDENDDNEYIESLPRTRSVYRPPLLNQPLPDMYHPPPVSSVLYSFLWKRVSSREKDVSCHQCRQRSQMPKLACTNIVSGVPCSKYWDKWCLASRYGVDPEAIDPATWVCPFCSLTCNCSFCRRRPEFTPTQVVRFQGLPKTADEAFFAEHPHLRPSEPLRRSNSIRRLPPSPQATDQSDVSSHEMSPRASEFSYRLSPAPSRTPLRRLAKSVAVMKFGEVARSGMSWPEVEVSVPSERPKFLSRRVQYCRRRR</sequence>
<reference evidence="12" key="1">
    <citation type="submission" date="2022-07" db="EMBL/GenBank/DDBJ databases">
        <title>Phylogenomic reconstructions and comparative analyses of Kickxellomycotina fungi.</title>
        <authorList>
            <person name="Reynolds N.K."/>
            <person name="Stajich J.E."/>
            <person name="Barry K."/>
            <person name="Grigoriev I.V."/>
            <person name="Crous P."/>
            <person name="Smith M.E."/>
        </authorList>
    </citation>
    <scope>NUCLEOTIDE SEQUENCE</scope>
    <source>
        <strain evidence="12">RSA 1196</strain>
    </source>
</reference>
<keyword evidence="7" id="KW-0805">Transcription regulation</keyword>
<feature type="region of interest" description="Disordered" evidence="10">
    <location>
        <begin position="32"/>
        <end position="70"/>
    </location>
</feature>
<evidence type="ECO:0000256" key="5">
    <source>
        <dbReference type="ARBA" id="ARBA00022553"/>
    </source>
</evidence>
<dbReference type="GO" id="GO:0005737">
    <property type="term" value="C:cytoplasm"/>
    <property type="evidence" value="ECO:0007669"/>
    <property type="project" value="UniProtKB-SubCell"/>
</dbReference>
<feature type="compositionally biased region" description="Basic residues" evidence="10">
    <location>
        <begin position="51"/>
        <end position="60"/>
    </location>
</feature>
<keyword evidence="4" id="KW-1017">Isopeptide bond</keyword>
<dbReference type="Proteomes" id="UP001150925">
    <property type="component" value="Unassembled WGS sequence"/>
</dbReference>
<comment type="subcellular location">
    <subcellularLocation>
        <location evidence="2">Cytoplasm</location>
    </subcellularLocation>
    <subcellularLocation>
        <location evidence="1">Nucleus</location>
    </subcellularLocation>
</comment>
<gene>
    <name evidence="12" type="ORF">IWQ62_003146</name>
</gene>
<evidence type="ECO:0000256" key="2">
    <source>
        <dbReference type="ARBA" id="ARBA00004496"/>
    </source>
</evidence>
<evidence type="ECO:0000256" key="10">
    <source>
        <dbReference type="SAM" id="MobiDB-lite"/>
    </source>
</evidence>
<evidence type="ECO:0000259" key="11">
    <source>
        <dbReference type="Pfam" id="PF10497"/>
    </source>
</evidence>
<feature type="region of interest" description="Disordered" evidence="10">
    <location>
        <begin position="215"/>
        <end position="260"/>
    </location>
</feature>
<keyword evidence="13" id="KW-1185">Reference proteome</keyword>
<evidence type="ECO:0000313" key="12">
    <source>
        <dbReference type="EMBL" id="KAJ1963668.1"/>
    </source>
</evidence>
<dbReference type="InterPro" id="IPR018866">
    <property type="entry name" value="Znf-4CXXC_R1"/>
</dbReference>
<evidence type="ECO:0000256" key="9">
    <source>
        <dbReference type="ARBA" id="ARBA00023242"/>
    </source>
</evidence>
<keyword evidence="8" id="KW-0804">Transcription</keyword>
<evidence type="ECO:0000256" key="6">
    <source>
        <dbReference type="ARBA" id="ARBA00022843"/>
    </source>
</evidence>
<dbReference type="AlphaFoldDB" id="A0A9W8ASC9"/>
<evidence type="ECO:0000256" key="3">
    <source>
        <dbReference type="ARBA" id="ARBA00022490"/>
    </source>
</evidence>
<evidence type="ECO:0000256" key="1">
    <source>
        <dbReference type="ARBA" id="ARBA00004123"/>
    </source>
</evidence>
<dbReference type="OrthoDB" id="298344at2759"/>
<name>A0A9W8ASC9_9FUNG</name>
<proteinExistence type="predicted"/>
<dbReference type="GO" id="GO:0005634">
    <property type="term" value="C:nucleus"/>
    <property type="evidence" value="ECO:0007669"/>
    <property type="project" value="UniProtKB-SubCell"/>
</dbReference>
<organism evidence="12 13">
    <name type="scientific">Dispira parvispora</name>
    <dbReference type="NCBI Taxonomy" id="1520584"/>
    <lineage>
        <taxon>Eukaryota</taxon>
        <taxon>Fungi</taxon>
        <taxon>Fungi incertae sedis</taxon>
        <taxon>Zoopagomycota</taxon>
        <taxon>Kickxellomycotina</taxon>
        <taxon>Dimargaritomycetes</taxon>
        <taxon>Dimargaritales</taxon>
        <taxon>Dimargaritaceae</taxon>
        <taxon>Dispira</taxon>
    </lineage>
</organism>
<dbReference type="PANTHER" id="PTHR31169:SF8">
    <property type="entry name" value="ZINC-FINGER DOMAIN OF MONOAMINE-OXIDASE A REPRESSOR R1 PROTEIN"/>
    <property type="match status" value="1"/>
</dbReference>
<keyword evidence="9" id="KW-0539">Nucleus</keyword>
<keyword evidence="5" id="KW-0597">Phosphoprotein</keyword>
<evidence type="ECO:0000313" key="13">
    <source>
        <dbReference type="Proteomes" id="UP001150925"/>
    </source>
</evidence>
<evidence type="ECO:0000256" key="8">
    <source>
        <dbReference type="ARBA" id="ARBA00023163"/>
    </source>
</evidence>
<dbReference type="PANTHER" id="PTHR31169">
    <property type="entry name" value="OS05G0300700 PROTEIN"/>
    <property type="match status" value="1"/>
</dbReference>
<keyword evidence="3" id="KW-0963">Cytoplasm</keyword>
<feature type="domain" description="Zinc-finger" evidence="11">
    <location>
        <begin position="115"/>
        <end position="195"/>
    </location>
</feature>
<accession>A0A9W8ASC9</accession>
<evidence type="ECO:0000256" key="4">
    <source>
        <dbReference type="ARBA" id="ARBA00022499"/>
    </source>
</evidence>
<protein>
    <recommendedName>
        <fullName evidence="11">Zinc-finger domain-containing protein</fullName>
    </recommendedName>
</protein>
<evidence type="ECO:0000256" key="7">
    <source>
        <dbReference type="ARBA" id="ARBA00023015"/>
    </source>
</evidence>
<dbReference type="GO" id="GO:0006355">
    <property type="term" value="P:regulation of DNA-templated transcription"/>
    <property type="evidence" value="ECO:0007669"/>
    <property type="project" value="InterPro"/>
</dbReference>